<accession>A0A0A7S016</accession>
<name>A0A0A7S016_FRIPE</name>
<evidence type="ECO:0000256" key="3">
    <source>
        <dbReference type="PIRNR" id="PIRNR000858"/>
    </source>
</evidence>
<organism evidence="5 6">
    <name type="scientific">Frischella perrara</name>
    <dbReference type="NCBI Taxonomy" id="1267021"/>
    <lineage>
        <taxon>Bacteria</taxon>
        <taxon>Pseudomonadati</taxon>
        <taxon>Pseudomonadota</taxon>
        <taxon>Gammaproteobacteria</taxon>
        <taxon>Orbales</taxon>
        <taxon>Orbaceae</taxon>
        <taxon>Frischella</taxon>
    </lineage>
</organism>
<dbReference type="PANTHER" id="PTHR43293:SF1">
    <property type="entry name" value="ACETATE COA-TRANSFERASE YDIF"/>
    <property type="match status" value="1"/>
</dbReference>
<dbReference type="Pfam" id="PF01144">
    <property type="entry name" value="CoA_trans"/>
    <property type="match status" value="2"/>
</dbReference>
<evidence type="ECO:0000256" key="1">
    <source>
        <dbReference type="ARBA" id="ARBA00007154"/>
    </source>
</evidence>
<dbReference type="InterPro" id="IPR014388">
    <property type="entry name" value="3-oxoacid_CoA-transferase"/>
</dbReference>
<dbReference type="Proteomes" id="UP000030901">
    <property type="component" value="Chromosome"/>
</dbReference>
<comment type="function">
    <text evidence="3">CoA transferase having broad substrate specificity for short-chain acyl-CoA thioesters with the activity decreasing when the length of the carboxylic acid chain exceeds four carbons.</text>
</comment>
<dbReference type="RefSeq" id="WP_039104471.1">
    <property type="nucleotide sequence ID" value="NZ_CP009056.1"/>
</dbReference>
<dbReference type="SUPFAM" id="SSF100950">
    <property type="entry name" value="NagB/RpiA/CoA transferase-like"/>
    <property type="match status" value="2"/>
</dbReference>
<evidence type="ECO:0000256" key="4">
    <source>
        <dbReference type="PIRSR" id="PIRSR000858-1"/>
    </source>
</evidence>
<dbReference type="PROSITE" id="PS51257">
    <property type="entry name" value="PROKAR_LIPOPROTEIN"/>
    <property type="match status" value="1"/>
</dbReference>
<feature type="active site" description="5-glutamyl coenzyme A thioester intermediate" evidence="4">
    <location>
        <position position="307"/>
    </location>
</feature>
<dbReference type="GO" id="GO:0008775">
    <property type="term" value="F:acetate CoA-transferase activity"/>
    <property type="evidence" value="ECO:0007669"/>
    <property type="project" value="UniProtKB-EC"/>
</dbReference>
<dbReference type="EMBL" id="CP009056">
    <property type="protein sequence ID" value="AJA44880.1"/>
    <property type="molecule type" value="Genomic_DNA"/>
</dbReference>
<evidence type="ECO:0000313" key="5">
    <source>
        <dbReference type="EMBL" id="AJA44880.1"/>
    </source>
</evidence>
<evidence type="ECO:0000256" key="2">
    <source>
        <dbReference type="ARBA" id="ARBA00022679"/>
    </source>
</evidence>
<dbReference type="GO" id="GO:0046952">
    <property type="term" value="P:ketone body catabolic process"/>
    <property type="evidence" value="ECO:0007669"/>
    <property type="project" value="InterPro"/>
</dbReference>
<dbReference type="InterPro" id="IPR004165">
    <property type="entry name" value="CoA_trans_fam_I"/>
</dbReference>
<dbReference type="AlphaFoldDB" id="A0A0A7S016"/>
<gene>
    <name evidence="5" type="ORF">FPB0191_01056</name>
</gene>
<protein>
    <recommendedName>
        <fullName evidence="3">Acetate CoA-transferase YdiF</fullName>
        <ecNumber evidence="3">2.8.3.8</ecNumber>
    </recommendedName>
</protein>
<sequence>MKLITTDEAALLISDHATIVPGGFGSCGHPDLLTEAIERRYLNTGTPRNLRLMFASGAGDRADAGLNRLAHDGLVSFAIGGYWGLCPKLVDMAKKGSLEGHNWPQGVMSNLFREIASGSPGVLTRIGMDTFVDPRHEGGVISPCGESMVKVKHFEGKDYLFYPTIKVDCALLRGTECDKNGNITMTDEVAYHDALAQAQAVKICGGKVIVQVKKIVDQVLPQSVRIPGHLVDYVVVADSDECHPQTYGHALPSAEKPEDDLQKLIIASRALCEIPKGNAVINLGIGIPALIGALLKQQEETVTLTVESGVIGGSPLYNLSFGASSCPHAVMEQSSLFNFYDGGGIDVAFLGFAEIDRRGAINSSKFGKNLMGAGGFINIAQSAKKIVLCGTLTTKGLEIELQEGVGLNIIKEGKIRKFVDCVQQITVQAKSTCNNILIITERAVFRLKDDELILVEIAPNISIDSIKQLIAFPIQVSKSIRTMNLLNSISKEIIYG</sequence>
<dbReference type="InterPro" id="IPR037171">
    <property type="entry name" value="NagB/RpiA_transferase-like"/>
</dbReference>
<dbReference type="EC" id="2.8.3.8" evidence="3"/>
<dbReference type="PANTHER" id="PTHR43293">
    <property type="entry name" value="ACETATE COA-TRANSFERASE YDIF"/>
    <property type="match status" value="1"/>
</dbReference>
<dbReference type="HOGENOM" id="CLU_026774_4_0_6"/>
<dbReference type="Gene3D" id="3.40.1080.10">
    <property type="entry name" value="Glutaconate Coenzyme A-transferase"/>
    <property type="match status" value="2"/>
</dbReference>
<evidence type="ECO:0000313" key="6">
    <source>
        <dbReference type="Proteomes" id="UP000030901"/>
    </source>
</evidence>
<reference evidence="5 6" key="1">
    <citation type="journal article" date="2014" name="Appl. Environ. Microbiol.">
        <title>Gut symbionts from distinct hosts exhibit genotoxic activity via divergent colibactin biosynthetic pathways.</title>
        <authorList>
            <person name="Engel P."/>
            <person name="Vizcaino M.I."/>
            <person name="Crawford J.M."/>
        </authorList>
    </citation>
    <scope>NUCLEOTIDE SEQUENCE [LARGE SCALE GENOMIC DNA]</scope>
    <source>
        <strain evidence="5 6">PEB0191</strain>
    </source>
</reference>
<comment type="similarity">
    <text evidence="1 3">Belongs to the 3-oxoacid CoA-transferase family.</text>
</comment>
<keyword evidence="6" id="KW-1185">Reference proteome</keyword>
<dbReference type="SMART" id="SM00882">
    <property type="entry name" value="CoA_trans"/>
    <property type="match status" value="2"/>
</dbReference>
<keyword evidence="2 3" id="KW-0808">Transferase</keyword>
<dbReference type="PIRSF" id="PIRSF000858">
    <property type="entry name" value="SCOT-t"/>
    <property type="match status" value="1"/>
</dbReference>
<comment type="catalytic activity">
    <reaction evidence="3">
        <text>an acyl-CoA + acetate = a carboxylate + acetyl-CoA</text>
        <dbReference type="Rhea" id="RHEA:13381"/>
        <dbReference type="ChEBI" id="CHEBI:29067"/>
        <dbReference type="ChEBI" id="CHEBI:30089"/>
        <dbReference type="ChEBI" id="CHEBI:57288"/>
        <dbReference type="ChEBI" id="CHEBI:58342"/>
        <dbReference type="EC" id="2.8.3.8"/>
    </reaction>
</comment>
<dbReference type="OrthoDB" id="9805230at2"/>
<dbReference type="KEGG" id="fpp:FPB0191_01056"/>
<proteinExistence type="inferred from homology"/>
<dbReference type="STRING" id="1267021.FPB0191_01056"/>